<comment type="caution">
    <text evidence="2">The sequence shown here is derived from an EMBL/GenBank/DDBJ whole genome shotgun (WGS) entry which is preliminary data.</text>
</comment>
<feature type="signal peptide" evidence="1">
    <location>
        <begin position="1"/>
        <end position="21"/>
    </location>
</feature>
<dbReference type="AlphaFoldDB" id="A0A813FX47"/>
<keyword evidence="1" id="KW-0732">Signal</keyword>
<proteinExistence type="predicted"/>
<keyword evidence="3" id="KW-1185">Reference proteome</keyword>
<accession>A0A813FX47</accession>
<sequence>MAVVRTVMIGLLCAGAELLVAEPARQLRGEQNVTEGAIGLEKESRNQDEVLDQTGATSNRSVSAATTLVHHVWPGTGFASIACAGVWEKANAGGYKIASILGSSGGAGVAVILLASESVSTLERVYSSYATAGYPATATDTSSCWGDTDACWWQEQYLNLMGSSAFQRVKAKGRVSVQCSEAKGFYSKKATVLYNFQTPLQAAQAYAASGNAAMGEHWVTGVGWCMDWDTMTISQDGIPSELNTQGYDVWWYNTGSSEVMNLCCPSDFNCPMITTVTQNGYQCIDKMINVGRTNYDDSNLLQVNPWWAKGWSLSDMTATWKDLR</sequence>
<dbReference type="EMBL" id="CAJNNV010026066">
    <property type="protein sequence ID" value="CAE8617135.1"/>
    <property type="molecule type" value="Genomic_DNA"/>
</dbReference>
<evidence type="ECO:0000313" key="3">
    <source>
        <dbReference type="Proteomes" id="UP000654075"/>
    </source>
</evidence>
<evidence type="ECO:0000313" key="2">
    <source>
        <dbReference type="EMBL" id="CAE8617135.1"/>
    </source>
</evidence>
<dbReference type="Proteomes" id="UP000654075">
    <property type="component" value="Unassembled WGS sequence"/>
</dbReference>
<name>A0A813FX47_POLGL</name>
<protein>
    <submittedName>
        <fullName evidence="2">Uncharacterized protein</fullName>
    </submittedName>
</protein>
<evidence type="ECO:0000256" key="1">
    <source>
        <dbReference type="SAM" id="SignalP"/>
    </source>
</evidence>
<feature type="chain" id="PRO_5032633150" evidence="1">
    <location>
        <begin position="22"/>
        <end position="324"/>
    </location>
</feature>
<gene>
    <name evidence="2" type="ORF">PGLA1383_LOCUS34798</name>
</gene>
<organism evidence="2 3">
    <name type="scientific">Polarella glacialis</name>
    <name type="common">Dinoflagellate</name>
    <dbReference type="NCBI Taxonomy" id="89957"/>
    <lineage>
        <taxon>Eukaryota</taxon>
        <taxon>Sar</taxon>
        <taxon>Alveolata</taxon>
        <taxon>Dinophyceae</taxon>
        <taxon>Suessiales</taxon>
        <taxon>Suessiaceae</taxon>
        <taxon>Polarella</taxon>
    </lineage>
</organism>
<reference evidence="2" key="1">
    <citation type="submission" date="2021-02" db="EMBL/GenBank/DDBJ databases">
        <authorList>
            <person name="Dougan E. K."/>
            <person name="Rhodes N."/>
            <person name="Thang M."/>
            <person name="Chan C."/>
        </authorList>
    </citation>
    <scope>NUCLEOTIDE SEQUENCE</scope>
</reference>